<sequence>MKVVYKITYPNGKVYVGMDLTDTVTYMGSVNAALVAAELSPEQRRDLVVRKEILWESEDATDSEVRAVEKETILRIGSNNPAVGYNRTPKFRG</sequence>
<dbReference type="RefSeq" id="WP_069851671.1">
    <property type="nucleotide sequence ID" value="NZ_CP014859.1"/>
</dbReference>
<reference evidence="2" key="1">
    <citation type="submission" date="2016-03" db="EMBL/GenBank/DDBJ databases">
        <title>Complete genome sequence of the type strain Actinoalloteichus hymeniacidonis DSM 45092.</title>
        <authorList>
            <person name="Schaffert L."/>
            <person name="Albersmeier A."/>
            <person name="Winkler A."/>
            <person name="Kalinowski J."/>
            <person name="Zotchev S."/>
            <person name="Ruckert C."/>
        </authorList>
    </citation>
    <scope>NUCLEOTIDE SEQUENCE [LARGE SCALE GENOMIC DNA]</scope>
    <source>
        <strain evidence="2">HPA177(T) (DSM 45092(T))</strain>
    </source>
</reference>
<gene>
    <name evidence="1" type="ORF">TL08_21920</name>
</gene>
<organism evidence="1 2">
    <name type="scientific">Actinoalloteichus hymeniacidonis</name>
    <dbReference type="NCBI Taxonomy" id="340345"/>
    <lineage>
        <taxon>Bacteria</taxon>
        <taxon>Bacillati</taxon>
        <taxon>Actinomycetota</taxon>
        <taxon>Actinomycetes</taxon>
        <taxon>Pseudonocardiales</taxon>
        <taxon>Pseudonocardiaceae</taxon>
        <taxon>Actinoalloteichus</taxon>
    </lineage>
</organism>
<dbReference type="Proteomes" id="UP000095210">
    <property type="component" value="Chromosome"/>
</dbReference>
<keyword evidence="2" id="KW-1185">Reference proteome</keyword>
<evidence type="ECO:0000313" key="1">
    <source>
        <dbReference type="EMBL" id="AOS65171.1"/>
    </source>
</evidence>
<dbReference type="AlphaFoldDB" id="A0AAC9HU46"/>
<name>A0AAC9HU46_9PSEU</name>
<evidence type="ECO:0008006" key="3">
    <source>
        <dbReference type="Google" id="ProtNLM"/>
    </source>
</evidence>
<protein>
    <recommendedName>
        <fullName evidence="3">GIY-YIG nuclease family protein</fullName>
    </recommendedName>
</protein>
<evidence type="ECO:0000313" key="2">
    <source>
        <dbReference type="Proteomes" id="UP000095210"/>
    </source>
</evidence>
<accession>A0AAC9HU46</accession>
<dbReference type="EMBL" id="CP014859">
    <property type="protein sequence ID" value="AOS65171.1"/>
    <property type="molecule type" value="Genomic_DNA"/>
</dbReference>
<dbReference type="KEGG" id="ahm:TL08_21920"/>
<proteinExistence type="predicted"/>